<dbReference type="RefSeq" id="WP_167178492.1">
    <property type="nucleotide sequence ID" value="NZ_BAAAEJ010000002.1"/>
</dbReference>
<sequence length="148" mass="15311">MRALVGLGLVLALGACDTSAPVKPAGEKAPEAKLGSVVLDAPIRALGTEPFWHVDIEATGLVLTRIDQQPLTAPNKGFEIKGNVAHWASALPDQTPFKVTLTGADCSDGMSDRIYPLSAMLEVGTETLTGCAASVEALGRASEAGRVE</sequence>
<dbReference type="Proteomes" id="UP001500791">
    <property type="component" value="Unassembled WGS sequence"/>
</dbReference>
<proteinExistence type="predicted"/>
<keyword evidence="2" id="KW-1185">Reference proteome</keyword>
<reference evidence="2" key="1">
    <citation type="journal article" date="2019" name="Int. J. Syst. Evol. Microbiol.">
        <title>The Global Catalogue of Microorganisms (GCM) 10K type strain sequencing project: providing services to taxonomists for standard genome sequencing and annotation.</title>
        <authorList>
            <consortium name="The Broad Institute Genomics Platform"/>
            <consortium name="The Broad Institute Genome Sequencing Center for Infectious Disease"/>
            <person name="Wu L."/>
            <person name="Ma J."/>
        </authorList>
    </citation>
    <scope>NUCLEOTIDE SEQUENCE [LARGE SCALE GENOMIC DNA]</scope>
    <source>
        <strain evidence="2">JCM 13476</strain>
    </source>
</reference>
<evidence type="ECO:0000313" key="2">
    <source>
        <dbReference type="Proteomes" id="UP001500791"/>
    </source>
</evidence>
<comment type="caution">
    <text evidence="1">The sequence shown here is derived from an EMBL/GenBank/DDBJ whole genome shotgun (WGS) entry which is preliminary data.</text>
</comment>
<organism evidence="1 2">
    <name type="scientific">Brevundimonas terrae</name>
    <dbReference type="NCBI Taxonomy" id="363631"/>
    <lineage>
        <taxon>Bacteria</taxon>
        <taxon>Pseudomonadati</taxon>
        <taxon>Pseudomonadota</taxon>
        <taxon>Alphaproteobacteria</taxon>
        <taxon>Caulobacterales</taxon>
        <taxon>Caulobacteraceae</taxon>
        <taxon>Brevundimonas</taxon>
    </lineage>
</organism>
<evidence type="ECO:0000313" key="1">
    <source>
        <dbReference type="EMBL" id="GAA0378701.1"/>
    </source>
</evidence>
<dbReference type="EMBL" id="BAAAEJ010000002">
    <property type="protein sequence ID" value="GAA0378701.1"/>
    <property type="molecule type" value="Genomic_DNA"/>
</dbReference>
<protein>
    <submittedName>
        <fullName evidence="1">Membrane protein</fullName>
    </submittedName>
</protein>
<accession>A0ABP3HUX4</accession>
<gene>
    <name evidence="1" type="ORF">GCM10009093_02210</name>
</gene>
<name>A0ABP3HUX4_9CAUL</name>
<dbReference type="PROSITE" id="PS51257">
    <property type="entry name" value="PROKAR_LIPOPROTEIN"/>
    <property type="match status" value="1"/>
</dbReference>